<proteinExistence type="predicted"/>
<gene>
    <name evidence="1" type="ORF">CNR37_00134</name>
</gene>
<reference evidence="1 2" key="1">
    <citation type="submission" date="2017-09" db="EMBL/GenBank/DDBJ databases">
        <authorList>
            <person name="Ehlers B."/>
            <person name="Leendertz F.H."/>
        </authorList>
    </citation>
    <scope>NUCLEOTIDE SEQUENCE [LARGE SCALE GENOMIC DNA]</scope>
</reference>
<protein>
    <submittedName>
        <fullName evidence="1">Putative exodeoxyribonuclease</fullName>
    </submittedName>
</protein>
<organism evidence="1 2">
    <name type="scientific">Pseudomonas phage ventosus</name>
    <dbReference type="NCBI Taxonomy" id="2048980"/>
    <lineage>
        <taxon>Viruses</taxon>
        <taxon>Duplodnaviria</taxon>
        <taxon>Heunggongvirae</taxon>
        <taxon>Uroviricota</taxon>
        <taxon>Caudoviricetes</taxon>
        <taxon>Vandenendeviridae</taxon>
        <taxon>Gorskivirinae</taxon>
        <taxon>Ventosusvirus</taxon>
        <taxon>Ventosusvirus ventosus</taxon>
    </lineage>
</organism>
<keyword evidence="2" id="KW-1185">Reference proteome</keyword>
<evidence type="ECO:0000313" key="2">
    <source>
        <dbReference type="Proteomes" id="UP000241096"/>
    </source>
</evidence>
<name>A0A2H4P884_9CAUD</name>
<dbReference type="Proteomes" id="UP000241096">
    <property type="component" value="Segment"/>
</dbReference>
<sequence length="346" mass="39260">MSEDVLIFDADSIAYKAAAANETKSITTQHITQGTIEHWSNRTEFKKAVENGRYDSIEMYTITDVQDPRHSSYGKSLIKEMIKGYHNRTNVQKGEIYIGGKDNFRDLIPLPMEHLVTVGKYAGSATLGGRYKGKRDDTIRPVQLKELRQWMIDELGAIVVDGMEVDDKGSIRAYEGWKAKQGRVIQVTEDKDALQCSGWLFNPAKHSQPILIQGFGELHREGKGIKGTGRLWLYFQSVYGDKVDCYHGSDLWKIDGDRNGIARQYGEVAAFNLLKDCTNDKEALAAVYKQYQEWYPSPVTYTDHAGVVHTKDALQIMQMYVDCAFMRRWEDDRIDVPAMLGKLGVI</sequence>
<evidence type="ECO:0000313" key="1">
    <source>
        <dbReference type="EMBL" id="ATW58341.1"/>
    </source>
</evidence>
<accession>A0A2H4P884</accession>
<dbReference type="EMBL" id="MG018930">
    <property type="protein sequence ID" value="ATW58341.1"/>
    <property type="molecule type" value="Genomic_DNA"/>
</dbReference>